<dbReference type="Pfam" id="PF13023">
    <property type="entry name" value="HD_3"/>
    <property type="match status" value="1"/>
</dbReference>
<dbReference type="SMART" id="SM00471">
    <property type="entry name" value="HDc"/>
    <property type="match status" value="1"/>
</dbReference>
<evidence type="ECO:0000256" key="7">
    <source>
        <dbReference type="ARBA" id="ARBA00022801"/>
    </source>
</evidence>
<dbReference type="EMBL" id="DVOS01000037">
    <property type="protein sequence ID" value="HIV23078.1"/>
    <property type="molecule type" value="Genomic_DNA"/>
</dbReference>
<evidence type="ECO:0000256" key="5">
    <source>
        <dbReference type="ARBA" id="ARBA00012964"/>
    </source>
</evidence>
<dbReference type="Gene3D" id="1.10.3210.10">
    <property type="entry name" value="Hypothetical protein af1432"/>
    <property type="match status" value="1"/>
</dbReference>
<dbReference type="GO" id="GO:0002953">
    <property type="term" value="F:5'-deoxynucleotidase activity"/>
    <property type="evidence" value="ECO:0007669"/>
    <property type="project" value="UniProtKB-EC"/>
</dbReference>
<evidence type="ECO:0000256" key="4">
    <source>
        <dbReference type="ARBA" id="ARBA00011738"/>
    </source>
</evidence>
<evidence type="ECO:0000256" key="2">
    <source>
        <dbReference type="ARBA" id="ARBA00001936"/>
    </source>
</evidence>
<feature type="domain" description="HD/PDEase" evidence="8">
    <location>
        <begin position="29"/>
        <end position="144"/>
    </location>
</feature>
<dbReference type="GO" id="GO:0005737">
    <property type="term" value="C:cytoplasm"/>
    <property type="evidence" value="ECO:0007669"/>
    <property type="project" value="TreeGrafter"/>
</dbReference>
<protein>
    <recommendedName>
        <fullName evidence="5">5'-deoxynucleotidase</fullName>
        <ecNumber evidence="5">3.1.3.89</ecNumber>
    </recommendedName>
</protein>
<proteinExistence type="predicted"/>
<evidence type="ECO:0000256" key="6">
    <source>
        <dbReference type="ARBA" id="ARBA00022723"/>
    </source>
</evidence>
<dbReference type="GO" id="GO:0046872">
    <property type="term" value="F:metal ion binding"/>
    <property type="evidence" value="ECO:0007669"/>
    <property type="project" value="UniProtKB-KW"/>
</dbReference>
<dbReference type="AlphaFoldDB" id="A0A9D1P009"/>
<dbReference type="InterPro" id="IPR039356">
    <property type="entry name" value="YfbR/HDDC2"/>
</dbReference>
<evidence type="ECO:0000313" key="10">
    <source>
        <dbReference type="Proteomes" id="UP000886889"/>
    </source>
</evidence>
<dbReference type="InterPro" id="IPR003607">
    <property type="entry name" value="HD/PDEase_dom"/>
</dbReference>
<comment type="cofactor">
    <cofactor evidence="2">
        <name>Mn(2+)</name>
        <dbReference type="ChEBI" id="CHEBI:29035"/>
    </cofactor>
</comment>
<dbReference type="EC" id="3.1.3.89" evidence="5"/>
<evidence type="ECO:0000259" key="8">
    <source>
        <dbReference type="SMART" id="SM00471"/>
    </source>
</evidence>
<dbReference type="InterPro" id="IPR006674">
    <property type="entry name" value="HD_domain"/>
</dbReference>
<reference evidence="9" key="1">
    <citation type="submission" date="2020-10" db="EMBL/GenBank/DDBJ databases">
        <authorList>
            <person name="Gilroy R."/>
        </authorList>
    </citation>
    <scope>NUCLEOTIDE SEQUENCE</scope>
    <source>
        <strain evidence="9">ChiBcec6-7307</strain>
    </source>
</reference>
<comment type="cofactor">
    <cofactor evidence="3">
        <name>Co(2+)</name>
        <dbReference type="ChEBI" id="CHEBI:48828"/>
    </cofactor>
</comment>
<dbReference type="PANTHER" id="PTHR11845:SF13">
    <property type="entry name" value="5'-DEOXYNUCLEOTIDASE HDDC2"/>
    <property type="match status" value="1"/>
</dbReference>
<dbReference type="PANTHER" id="PTHR11845">
    <property type="entry name" value="5'-DEOXYNUCLEOTIDASE HDDC2"/>
    <property type="match status" value="1"/>
</dbReference>
<evidence type="ECO:0000256" key="1">
    <source>
        <dbReference type="ARBA" id="ARBA00001638"/>
    </source>
</evidence>
<sequence length="191" mass="22645">MEAGKFLDLMHLAENLKNNTRHSWTSTGRRESVAEHSWRLTVMAYFVKDEFPEADIDRVIRMCMFHDMGEAFTGDIPAFEKKESHDRAERRCVEDWVSSLPEPYREDLRALYGEMEEQRTLEAKIFKALDKMEALISHNEADISTWLPLEYELNLTYGEAQVQFSEYMKKLREEINRDTREKIKNEQKTRG</sequence>
<keyword evidence="6" id="KW-0479">Metal-binding</keyword>
<accession>A0A9D1P009</accession>
<organism evidence="9 10">
    <name type="scientific">Candidatus Merdiplasma excrementigallinarum</name>
    <dbReference type="NCBI Taxonomy" id="2840864"/>
    <lineage>
        <taxon>Bacteria</taxon>
        <taxon>Bacillati</taxon>
        <taxon>Bacillota</taxon>
        <taxon>Clostridia</taxon>
        <taxon>Lachnospirales</taxon>
        <taxon>Lachnospiraceae</taxon>
        <taxon>Lachnospiraceae incertae sedis</taxon>
        <taxon>Candidatus Merdiplasma</taxon>
    </lineage>
</organism>
<evidence type="ECO:0000313" key="9">
    <source>
        <dbReference type="EMBL" id="HIV23078.1"/>
    </source>
</evidence>
<dbReference type="Proteomes" id="UP000886889">
    <property type="component" value="Unassembled WGS sequence"/>
</dbReference>
<comment type="caution">
    <text evidence="9">The sequence shown here is derived from an EMBL/GenBank/DDBJ whole genome shotgun (WGS) entry which is preliminary data.</text>
</comment>
<name>A0A9D1P009_9FIRM</name>
<reference evidence="9" key="2">
    <citation type="journal article" date="2021" name="PeerJ">
        <title>Extensive microbial diversity within the chicken gut microbiome revealed by metagenomics and culture.</title>
        <authorList>
            <person name="Gilroy R."/>
            <person name="Ravi A."/>
            <person name="Getino M."/>
            <person name="Pursley I."/>
            <person name="Horton D.L."/>
            <person name="Alikhan N.F."/>
            <person name="Baker D."/>
            <person name="Gharbi K."/>
            <person name="Hall N."/>
            <person name="Watson M."/>
            <person name="Adriaenssens E.M."/>
            <person name="Foster-Nyarko E."/>
            <person name="Jarju S."/>
            <person name="Secka A."/>
            <person name="Antonio M."/>
            <person name="Oren A."/>
            <person name="Chaudhuri R.R."/>
            <person name="La Ragione R."/>
            <person name="Hildebrand F."/>
            <person name="Pallen M.J."/>
        </authorList>
    </citation>
    <scope>NUCLEOTIDE SEQUENCE</scope>
    <source>
        <strain evidence="9">ChiBcec6-7307</strain>
    </source>
</reference>
<dbReference type="SUPFAM" id="SSF109604">
    <property type="entry name" value="HD-domain/PDEase-like"/>
    <property type="match status" value="1"/>
</dbReference>
<comment type="subunit">
    <text evidence="4">Homodimer.</text>
</comment>
<keyword evidence="7" id="KW-0378">Hydrolase</keyword>
<comment type="catalytic activity">
    <reaction evidence="1">
        <text>a 2'-deoxyribonucleoside 5'-phosphate + H2O = a 2'-deoxyribonucleoside + phosphate</text>
        <dbReference type="Rhea" id="RHEA:36167"/>
        <dbReference type="ChEBI" id="CHEBI:15377"/>
        <dbReference type="ChEBI" id="CHEBI:18274"/>
        <dbReference type="ChEBI" id="CHEBI:43474"/>
        <dbReference type="ChEBI" id="CHEBI:65317"/>
        <dbReference type="EC" id="3.1.3.89"/>
    </reaction>
</comment>
<evidence type="ECO:0000256" key="3">
    <source>
        <dbReference type="ARBA" id="ARBA00001941"/>
    </source>
</evidence>
<gene>
    <name evidence="9" type="ORF">IAC80_03970</name>
</gene>